<accession>K0TCB8</accession>
<feature type="region of interest" description="Disordered" evidence="1">
    <location>
        <begin position="146"/>
        <end position="173"/>
    </location>
</feature>
<dbReference type="EMBL" id="AGNL01007640">
    <property type="protein sequence ID" value="EJK71106.1"/>
    <property type="molecule type" value="Genomic_DNA"/>
</dbReference>
<comment type="caution">
    <text evidence="2">The sequence shown here is derived from an EMBL/GenBank/DDBJ whole genome shotgun (WGS) entry which is preliminary data.</text>
</comment>
<evidence type="ECO:0000313" key="3">
    <source>
        <dbReference type="Proteomes" id="UP000266841"/>
    </source>
</evidence>
<evidence type="ECO:0000256" key="1">
    <source>
        <dbReference type="SAM" id="MobiDB-lite"/>
    </source>
</evidence>
<organism evidence="2 3">
    <name type="scientific">Thalassiosira oceanica</name>
    <name type="common">Marine diatom</name>
    <dbReference type="NCBI Taxonomy" id="159749"/>
    <lineage>
        <taxon>Eukaryota</taxon>
        <taxon>Sar</taxon>
        <taxon>Stramenopiles</taxon>
        <taxon>Ochrophyta</taxon>
        <taxon>Bacillariophyta</taxon>
        <taxon>Coscinodiscophyceae</taxon>
        <taxon>Thalassiosirophycidae</taxon>
        <taxon>Thalassiosirales</taxon>
        <taxon>Thalassiosiraceae</taxon>
        <taxon>Thalassiosira</taxon>
    </lineage>
</organism>
<dbReference type="Proteomes" id="UP000266841">
    <property type="component" value="Unassembled WGS sequence"/>
</dbReference>
<evidence type="ECO:0000313" key="2">
    <source>
        <dbReference type="EMBL" id="EJK71106.1"/>
    </source>
</evidence>
<protein>
    <submittedName>
        <fullName evidence="2">Uncharacterized protein</fullName>
    </submittedName>
</protein>
<proteinExistence type="predicted"/>
<keyword evidence="3" id="KW-1185">Reference proteome</keyword>
<reference evidence="2 3" key="1">
    <citation type="journal article" date="2012" name="Genome Biol.">
        <title>Genome and low-iron response of an oceanic diatom adapted to chronic iron limitation.</title>
        <authorList>
            <person name="Lommer M."/>
            <person name="Specht M."/>
            <person name="Roy A.S."/>
            <person name="Kraemer L."/>
            <person name="Andreson R."/>
            <person name="Gutowska M.A."/>
            <person name="Wolf J."/>
            <person name="Bergner S.V."/>
            <person name="Schilhabel M.B."/>
            <person name="Klostermeier U.C."/>
            <person name="Beiko R.G."/>
            <person name="Rosenstiel P."/>
            <person name="Hippler M."/>
            <person name="Laroche J."/>
        </authorList>
    </citation>
    <scope>NUCLEOTIDE SEQUENCE [LARGE SCALE GENOMIC DNA]</scope>
    <source>
        <strain evidence="2 3">CCMP1005</strain>
    </source>
</reference>
<dbReference type="AlphaFoldDB" id="K0TCB8"/>
<feature type="non-terminal residue" evidence="2">
    <location>
        <position position="173"/>
    </location>
</feature>
<name>K0TCB8_THAOC</name>
<sequence>MTAELAADEPLSFSLSRVPEKMAAINSMQAPTSDAAFHGLDRVIVSGLEFLFVLARLVFELQPAPASGTSGAAAVVERTVEVRSWSSAAVRLGSGLVASRTPAVAVLRWGDDMTDKLISLGKRRGKALCPSTSRILLGIVMRDGGDGGGQTTRPAAAGWDRGMGPPTAGVHGE</sequence>
<gene>
    <name evidence="2" type="ORF">THAOC_07485</name>
</gene>